<dbReference type="GO" id="GO:0022857">
    <property type="term" value="F:transmembrane transporter activity"/>
    <property type="evidence" value="ECO:0007669"/>
    <property type="project" value="InterPro"/>
</dbReference>
<dbReference type="Gene3D" id="3.40.190.10">
    <property type="entry name" value="Periplasmic binding protein-like II"/>
    <property type="match status" value="2"/>
</dbReference>
<dbReference type="AlphaFoldDB" id="C0GGL0"/>
<dbReference type="Pfam" id="PF04069">
    <property type="entry name" value="OpuAC"/>
    <property type="match status" value="2"/>
</dbReference>
<dbReference type="eggNOG" id="COG1732">
    <property type="taxonomic scope" value="Bacteria"/>
</dbReference>
<evidence type="ECO:0000313" key="2">
    <source>
        <dbReference type="EMBL" id="EEG77451.1"/>
    </source>
</evidence>
<sequence length="309" mass="35141">MSKVYPLIAILFILLAAGCVEEEPPELEVARFATYHDFIISEEGLPALQESYGFEFDVVYDLVFGLTHEALYHGDVDAAMGYATDGKIQELDLVRLTDDKSFFSVYNPAPVIRRETLQEHPQIEEIMAAISAQLDTDTMINLNYLADIKEYPHSEIARDWLKQEGFLSGEGQPALDTEPVIIGAKPFTEQQTLAQITILALEHAGIPVEDRTDLGDTPQNRNALLTGEIHLYWEYTGTAWWEIFEKEDPLPDHELYQRIAKKDAENDLVWLEPAPLKDSYAILMQEERARELEITTISDLALWVNQLQE</sequence>
<accession>C0GGL0</accession>
<reference evidence="2 3" key="1">
    <citation type="submission" date="2009-02" db="EMBL/GenBank/DDBJ databases">
        <title>Sequencing of the draft genome and assembly of Dethiobacter alkaliphilus AHT 1.</title>
        <authorList>
            <consortium name="US DOE Joint Genome Institute (JGI-PGF)"/>
            <person name="Lucas S."/>
            <person name="Copeland A."/>
            <person name="Lapidus A."/>
            <person name="Glavina del Rio T."/>
            <person name="Dalin E."/>
            <person name="Tice H."/>
            <person name="Bruce D."/>
            <person name="Goodwin L."/>
            <person name="Pitluck S."/>
            <person name="Larimer F."/>
            <person name="Land M.L."/>
            <person name="Hauser L."/>
            <person name="Muyzer G."/>
        </authorList>
    </citation>
    <scope>NUCLEOTIDE SEQUENCE [LARGE SCALE GENOMIC DNA]</scope>
    <source>
        <strain evidence="2 3">AHT 1</strain>
    </source>
</reference>
<dbReference type="Proteomes" id="UP000006443">
    <property type="component" value="Unassembled WGS sequence"/>
</dbReference>
<proteinExistence type="predicted"/>
<dbReference type="EMBL" id="ACJM01000007">
    <property type="protein sequence ID" value="EEG77451.1"/>
    <property type="molecule type" value="Genomic_DNA"/>
</dbReference>
<name>C0GGL0_DETAL</name>
<dbReference type="OrthoDB" id="9801163at2"/>
<gene>
    <name evidence="2" type="ORF">DealDRAFT_1574</name>
</gene>
<dbReference type="SUPFAM" id="SSF53850">
    <property type="entry name" value="Periplasmic binding protein-like II"/>
    <property type="match status" value="2"/>
</dbReference>
<evidence type="ECO:0000313" key="3">
    <source>
        <dbReference type="Proteomes" id="UP000006443"/>
    </source>
</evidence>
<feature type="domain" description="ABC-type glycine betaine transport system substrate-binding" evidence="1">
    <location>
        <begin position="179"/>
        <end position="301"/>
    </location>
</feature>
<comment type="caution">
    <text evidence="2">The sequence shown here is derived from an EMBL/GenBank/DDBJ whole genome shotgun (WGS) entry which is preliminary data.</text>
</comment>
<dbReference type="GO" id="GO:0043190">
    <property type="term" value="C:ATP-binding cassette (ABC) transporter complex"/>
    <property type="evidence" value="ECO:0007669"/>
    <property type="project" value="InterPro"/>
</dbReference>
<organism evidence="2 3">
    <name type="scientific">Dethiobacter alkaliphilus AHT 1</name>
    <dbReference type="NCBI Taxonomy" id="555088"/>
    <lineage>
        <taxon>Bacteria</taxon>
        <taxon>Bacillati</taxon>
        <taxon>Bacillota</taxon>
        <taxon>Dethiobacteria</taxon>
        <taxon>Dethiobacterales</taxon>
        <taxon>Dethiobacteraceae</taxon>
        <taxon>Dethiobacter</taxon>
    </lineage>
</organism>
<keyword evidence="3" id="KW-1185">Reference proteome</keyword>
<feature type="domain" description="ABC-type glycine betaine transport system substrate-binding" evidence="1">
    <location>
        <begin position="32"/>
        <end position="163"/>
    </location>
</feature>
<dbReference type="InterPro" id="IPR007210">
    <property type="entry name" value="ABC_Gly_betaine_transp_sub-bd"/>
</dbReference>
<protein>
    <submittedName>
        <fullName evidence="2">Substrate-binding region of ABC-type glycine betaine transport system</fullName>
    </submittedName>
</protein>
<dbReference type="PROSITE" id="PS51257">
    <property type="entry name" value="PROKAR_LIPOPROTEIN"/>
    <property type="match status" value="1"/>
</dbReference>
<dbReference type="STRING" id="555088.DealDRAFT_1574"/>
<evidence type="ECO:0000259" key="1">
    <source>
        <dbReference type="Pfam" id="PF04069"/>
    </source>
</evidence>
<dbReference type="RefSeq" id="WP_008516425.1">
    <property type="nucleotide sequence ID" value="NZ_ACJM01000007.1"/>
</dbReference>